<dbReference type="InterPro" id="IPR017850">
    <property type="entry name" value="Alkaline_phosphatase_core_sf"/>
</dbReference>
<evidence type="ECO:0000256" key="3">
    <source>
        <dbReference type="ARBA" id="ARBA00022801"/>
    </source>
</evidence>
<proteinExistence type="inferred from homology"/>
<dbReference type="InterPro" id="IPR024607">
    <property type="entry name" value="Sulfatase_CS"/>
</dbReference>
<evidence type="ECO:0000259" key="6">
    <source>
        <dbReference type="Pfam" id="PF00884"/>
    </source>
</evidence>
<dbReference type="Proteomes" id="UP000318288">
    <property type="component" value="Unassembled WGS sequence"/>
</dbReference>
<name>A0A5C6FH04_9BACT</name>
<dbReference type="PROSITE" id="PS00149">
    <property type="entry name" value="SULFATASE_2"/>
    <property type="match status" value="1"/>
</dbReference>
<dbReference type="GO" id="GO:0046872">
    <property type="term" value="F:metal ion binding"/>
    <property type="evidence" value="ECO:0007669"/>
    <property type="project" value="UniProtKB-KW"/>
</dbReference>
<keyword evidence="5" id="KW-1133">Transmembrane helix</keyword>
<dbReference type="EC" id="3.1.6.1" evidence="7"/>
<dbReference type="PANTHER" id="PTHR42693:SF53">
    <property type="entry name" value="ENDO-4-O-SULFATASE"/>
    <property type="match status" value="1"/>
</dbReference>
<accession>A0A5C6FH04</accession>
<dbReference type="AlphaFoldDB" id="A0A5C6FH04"/>
<evidence type="ECO:0000313" key="7">
    <source>
        <dbReference type="EMBL" id="TWU60145.1"/>
    </source>
</evidence>
<evidence type="ECO:0000313" key="8">
    <source>
        <dbReference type="Proteomes" id="UP000318288"/>
    </source>
</evidence>
<keyword evidence="2" id="KW-0479">Metal-binding</keyword>
<comment type="similarity">
    <text evidence="1">Belongs to the sulfatase family.</text>
</comment>
<dbReference type="EMBL" id="SJPW01000001">
    <property type="protein sequence ID" value="TWU60145.1"/>
    <property type="molecule type" value="Genomic_DNA"/>
</dbReference>
<keyword evidence="4" id="KW-0106">Calcium</keyword>
<keyword evidence="8" id="KW-1185">Reference proteome</keyword>
<keyword evidence="5" id="KW-0472">Membrane</keyword>
<evidence type="ECO:0000256" key="2">
    <source>
        <dbReference type="ARBA" id="ARBA00022723"/>
    </source>
</evidence>
<gene>
    <name evidence="7" type="primary">atsA_4</name>
    <name evidence="7" type="ORF">Poly51_04190</name>
</gene>
<feature type="domain" description="Sulfatase N-terminal" evidence="6">
    <location>
        <begin position="58"/>
        <end position="404"/>
    </location>
</feature>
<dbReference type="CDD" id="cd16144">
    <property type="entry name" value="ARS_like"/>
    <property type="match status" value="1"/>
</dbReference>
<evidence type="ECO:0000256" key="4">
    <source>
        <dbReference type="ARBA" id="ARBA00022837"/>
    </source>
</evidence>
<sequence>MESTKLTLSTGTVRPSHERFPRDQKLASMSLGSFGSIFGFCLFALTQVAYAAGESSGPNVLFIIADDLGYGELGCYGGTEIPTPHLDALAVGGARFTDGYVTAPFCAASRAAIMTGRYQTRFGFEFNPIGAKNAYPGIGLPTNESTIADAMRGAGYATGLVGKWHLGGTAPFHPQRRGFDEFFGFLHEGHFFVEPSADDVTTWLRRKALPDGHSGRWVSRDGKTIWTDHMGHNEPPYDADNPVMRSSQPVVIQKHLTDAFADESIDFIKRHADQPFFLCLSYNAVHSPMQADENYRKKFASIDDIHRRIFAAMLGHLDDSIGQIMGEIENAGLRENTMVIFLSDNGGPTKELTSSNAPLRGGKGELYEGGVRVPMMVSWPGKIAPRVIEHPVTSMDLMATAVAVSGDRSGSPQEPAIDGVDLMPLMTRGVALAPRPIHWRVGDRHATRIGPWKIVRRLDRQGEGDWQLYQLADDIGESKNLAAAEPDKVRELSQAWRHWNAEQVAPAWK</sequence>
<keyword evidence="3 7" id="KW-0378">Hydrolase</keyword>
<dbReference type="Gene3D" id="3.30.1120.10">
    <property type="match status" value="1"/>
</dbReference>
<dbReference type="Gene3D" id="3.40.720.10">
    <property type="entry name" value="Alkaline Phosphatase, subunit A"/>
    <property type="match status" value="1"/>
</dbReference>
<dbReference type="GO" id="GO:0004065">
    <property type="term" value="F:arylsulfatase activity"/>
    <property type="evidence" value="ECO:0007669"/>
    <property type="project" value="UniProtKB-EC"/>
</dbReference>
<dbReference type="InterPro" id="IPR000917">
    <property type="entry name" value="Sulfatase_N"/>
</dbReference>
<protein>
    <submittedName>
        <fullName evidence="7">Arylsulfatase</fullName>
        <ecNumber evidence="7">3.1.6.1</ecNumber>
    </submittedName>
</protein>
<comment type="caution">
    <text evidence="7">The sequence shown here is derived from an EMBL/GenBank/DDBJ whole genome shotgun (WGS) entry which is preliminary data.</text>
</comment>
<dbReference type="SUPFAM" id="SSF53649">
    <property type="entry name" value="Alkaline phosphatase-like"/>
    <property type="match status" value="1"/>
</dbReference>
<organism evidence="7 8">
    <name type="scientific">Rubripirellula tenax</name>
    <dbReference type="NCBI Taxonomy" id="2528015"/>
    <lineage>
        <taxon>Bacteria</taxon>
        <taxon>Pseudomonadati</taxon>
        <taxon>Planctomycetota</taxon>
        <taxon>Planctomycetia</taxon>
        <taxon>Pirellulales</taxon>
        <taxon>Pirellulaceae</taxon>
        <taxon>Rubripirellula</taxon>
    </lineage>
</organism>
<dbReference type="InterPro" id="IPR050738">
    <property type="entry name" value="Sulfatase"/>
</dbReference>
<feature type="transmembrane region" description="Helical" evidence="5">
    <location>
        <begin position="26"/>
        <end position="50"/>
    </location>
</feature>
<keyword evidence="5" id="KW-0812">Transmembrane</keyword>
<evidence type="ECO:0000256" key="1">
    <source>
        <dbReference type="ARBA" id="ARBA00008779"/>
    </source>
</evidence>
<evidence type="ECO:0000256" key="5">
    <source>
        <dbReference type="SAM" id="Phobius"/>
    </source>
</evidence>
<dbReference type="Pfam" id="PF00884">
    <property type="entry name" value="Sulfatase"/>
    <property type="match status" value="1"/>
</dbReference>
<reference evidence="7 8" key="1">
    <citation type="submission" date="2019-02" db="EMBL/GenBank/DDBJ databases">
        <title>Deep-cultivation of Planctomycetes and their phenomic and genomic characterization uncovers novel biology.</title>
        <authorList>
            <person name="Wiegand S."/>
            <person name="Jogler M."/>
            <person name="Boedeker C."/>
            <person name="Pinto D."/>
            <person name="Vollmers J."/>
            <person name="Rivas-Marin E."/>
            <person name="Kohn T."/>
            <person name="Peeters S.H."/>
            <person name="Heuer A."/>
            <person name="Rast P."/>
            <person name="Oberbeckmann S."/>
            <person name="Bunk B."/>
            <person name="Jeske O."/>
            <person name="Meyerdierks A."/>
            <person name="Storesund J.E."/>
            <person name="Kallscheuer N."/>
            <person name="Luecker S."/>
            <person name="Lage O.M."/>
            <person name="Pohl T."/>
            <person name="Merkel B.J."/>
            <person name="Hornburger P."/>
            <person name="Mueller R.-W."/>
            <person name="Bruemmer F."/>
            <person name="Labrenz M."/>
            <person name="Spormann A.M."/>
            <person name="Op Den Camp H."/>
            <person name="Overmann J."/>
            <person name="Amann R."/>
            <person name="Jetten M.S.M."/>
            <person name="Mascher T."/>
            <person name="Medema M.H."/>
            <person name="Devos D.P."/>
            <person name="Kaster A.-K."/>
            <person name="Ovreas L."/>
            <person name="Rohde M."/>
            <person name="Galperin M.Y."/>
            <person name="Jogler C."/>
        </authorList>
    </citation>
    <scope>NUCLEOTIDE SEQUENCE [LARGE SCALE GENOMIC DNA]</scope>
    <source>
        <strain evidence="7 8">Poly51</strain>
    </source>
</reference>
<dbReference type="PANTHER" id="PTHR42693">
    <property type="entry name" value="ARYLSULFATASE FAMILY MEMBER"/>
    <property type="match status" value="1"/>
</dbReference>